<dbReference type="EMBL" id="GISG01180306">
    <property type="protein sequence ID" value="MBA4653634.1"/>
    <property type="molecule type" value="Transcribed_RNA"/>
</dbReference>
<name>A0A7C8ZX64_OPUST</name>
<proteinExistence type="predicted"/>
<protein>
    <submittedName>
        <fullName evidence="1">Uncharacterized protein</fullName>
    </submittedName>
</protein>
<sequence length="124" mass="14524">MQPYDCLHQLCIFSAKKISTNEQTLPMYYIQLKNSPRSMGKIITAIHLPINIFPMQRLRSYDFDSSLAYTRSQWIEEQSRSDGLRSYDFDSSLAYSRSQWIEEQIVGQLECEFNQLELLNSGIL</sequence>
<organism evidence="1">
    <name type="scientific">Opuntia streptacantha</name>
    <name type="common">Prickly pear cactus</name>
    <name type="synonym">Opuntia cardona</name>
    <dbReference type="NCBI Taxonomy" id="393608"/>
    <lineage>
        <taxon>Eukaryota</taxon>
        <taxon>Viridiplantae</taxon>
        <taxon>Streptophyta</taxon>
        <taxon>Embryophyta</taxon>
        <taxon>Tracheophyta</taxon>
        <taxon>Spermatophyta</taxon>
        <taxon>Magnoliopsida</taxon>
        <taxon>eudicotyledons</taxon>
        <taxon>Gunneridae</taxon>
        <taxon>Pentapetalae</taxon>
        <taxon>Caryophyllales</taxon>
        <taxon>Cactineae</taxon>
        <taxon>Cactaceae</taxon>
        <taxon>Opuntioideae</taxon>
        <taxon>Opuntia</taxon>
    </lineage>
</organism>
<dbReference type="AlphaFoldDB" id="A0A7C8ZX64"/>
<reference evidence="1" key="2">
    <citation type="submission" date="2020-07" db="EMBL/GenBank/DDBJ databases">
        <authorList>
            <person name="Vera ALvarez R."/>
            <person name="Arias-Moreno D.M."/>
            <person name="Jimenez-Jacinto V."/>
            <person name="Jimenez-Bremont J.F."/>
            <person name="Swaminathan K."/>
            <person name="Moose S.P."/>
            <person name="Guerrero-Gonzalez M.L."/>
            <person name="Marino-Ramirez L."/>
            <person name="Landsman D."/>
            <person name="Rodriguez-Kessler M."/>
            <person name="Delgado-Sanchez P."/>
        </authorList>
    </citation>
    <scope>NUCLEOTIDE SEQUENCE</scope>
    <source>
        <tissue evidence="1">Cladode</tissue>
    </source>
</reference>
<evidence type="ECO:0000313" key="1">
    <source>
        <dbReference type="EMBL" id="MBA4653634.1"/>
    </source>
</evidence>
<reference evidence="1" key="1">
    <citation type="journal article" date="2013" name="J. Plant Res.">
        <title>Effect of fungi and light on seed germination of three Opuntia species from semiarid lands of central Mexico.</title>
        <authorList>
            <person name="Delgado-Sanchez P."/>
            <person name="Jimenez-Bremont J.F."/>
            <person name="Guerrero-Gonzalez Mde L."/>
            <person name="Flores J."/>
        </authorList>
    </citation>
    <scope>NUCLEOTIDE SEQUENCE</scope>
    <source>
        <tissue evidence="1">Cladode</tissue>
    </source>
</reference>
<accession>A0A7C8ZX64</accession>